<evidence type="ECO:0000256" key="1">
    <source>
        <dbReference type="ARBA" id="ARBA00009625"/>
    </source>
</evidence>
<evidence type="ECO:0000313" key="2">
    <source>
        <dbReference type="EMBL" id="SNS93669.1"/>
    </source>
</evidence>
<dbReference type="InterPro" id="IPR005129">
    <property type="entry name" value="GTPase_ArgK"/>
</dbReference>
<keyword evidence="2" id="KW-0418">Kinase</keyword>
<dbReference type="Pfam" id="PF03308">
    <property type="entry name" value="MeaB"/>
    <property type="match status" value="1"/>
</dbReference>
<evidence type="ECO:0000313" key="3">
    <source>
        <dbReference type="Proteomes" id="UP000198415"/>
    </source>
</evidence>
<name>A0A239IJF7_9ACTN</name>
<dbReference type="InterPro" id="IPR027417">
    <property type="entry name" value="P-loop_NTPase"/>
</dbReference>
<dbReference type="AlphaFoldDB" id="A0A239IJF7"/>
<dbReference type="GO" id="GO:0003924">
    <property type="term" value="F:GTPase activity"/>
    <property type="evidence" value="ECO:0007669"/>
    <property type="project" value="InterPro"/>
</dbReference>
<dbReference type="Gene3D" id="3.40.50.300">
    <property type="entry name" value="P-loop containing nucleotide triphosphate hydrolases"/>
    <property type="match status" value="1"/>
</dbReference>
<protein>
    <submittedName>
        <fullName evidence="2">LAO/AO transport system kinase</fullName>
    </submittedName>
</protein>
<accession>A0A239IJF7</accession>
<dbReference type="SUPFAM" id="SSF52540">
    <property type="entry name" value="P-loop containing nucleoside triphosphate hydrolases"/>
    <property type="match status" value="1"/>
</dbReference>
<dbReference type="EMBL" id="FZNR01000029">
    <property type="protein sequence ID" value="SNS93669.1"/>
    <property type="molecule type" value="Genomic_DNA"/>
</dbReference>
<dbReference type="PANTHER" id="PTHR23408">
    <property type="entry name" value="METHYLMALONYL-COA MUTASE"/>
    <property type="match status" value="1"/>
</dbReference>
<proteinExistence type="inferred from homology"/>
<dbReference type="OrthoDB" id="9778292at2"/>
<gene>
    <name evidence="2" type="ORF">SAMN06264365_12949</name>
</gene>
<dbReference type="GO" id="GO:0005737">
    <property type="term" value="C:cytoplasm"/>
    <property type="evidence" value="ECO:0007669"/>
    <property type="project" value="TreeGrafter"/>
</dbReference>
<dbReference type="GO" id="GO:0016301">
    <property type="term" value="F:kinase activity"/>
    <property type="evidence" value="ECO:0007669"/>
    <property type="project" value="UniProtKB-KW"/>
</dbReference>
<comment type="similarity">
    <text evidence="1">Belongs to the SIMIBI class G3E GTPase family. ArgK/MeaB subfamily.</text>
</comment>
<dbReference type="Proteomes" id="UP000198415">
    <property type="component" value="Unassembled WGS sequence"/>
</dbReference>
<dbReference type="PANTHER" id="PTHR23408:SF3">
    <property type="entry name" value="METHYLMALONIC ACIDURIA TYPE A PROTEIN, MITOCHONDRIAL"/>
    <property type="match status" value="1"/>
</dbReference>
<dbReference type="RefSeq" id="WP_089298590.1">
    <property type="nucleotide sequence ID" value="NZ_BOMU01000112.1"/>
</dbReference>
<keyword evidence="3" id="KW-1185">Reference proteome</keyword>
<dbReference type="NCBIfam" id="NF006958">
    <property type="entry name" value="PRK09435.1"/>
    <property type="match status" value="1"/>
</dbReference>
<sequence length="324" mass="33901">MNHDAETYAAGVRAGQRHVLSRALTLIESVRPADRVTARRLLELLGPGGTAHRIGISGVPGGGKSTLIDTLGRHLIAAGHRVAVLAVDPSSRRTGGSILGDRTRMAGLGAHREAFIRPTPSSGALGGVADSTHDVLTVVEAAGYDVILVETVGVGQSETAVADLVDTFLLVTVTGTGDGLQAIKMGVLEWADVVAVTKADGANVTAARSVARELGSALRLAHRGSGDPPPAVLTCSATEPAGIAELWAALREHHERGLASGTLEARRRHRRVVRLRAGVRDALLRPLAADPEVAAVEDEVRRGTRTPEEGADLIVAAVRRRMRE</sequence>
<dbReference type="Gene3D" id="1.10.287.130">
    <property type="match status" value="1"/>
</dbReference>
<organism evidence="2 3">
    <name type="scientific">Actinoplanes regularis</name>
    <dbReference type="NCBI Taxonomy" id="52697"/>
    <lineage>
        <taxon>Bacteria</taxon>
        <taxon>Bacillati</taxon>
        <taxon>Actinomycetota</taxon>
        <taxon>Actinomycetes</taxon>
        <taxon>Micromonosporales</taxon>
        <taxon>Micromonosporaceae</taxon>
        <taxon>Actinoplanes</taxon>
    </lineage>
</organism>
<reference evidence="2 3" key="1">
    <citation type="submission" date="2017-06" db="EMBL/GenBank/DDBJ databases">
        <authorList>
            <person name="Kim H.J."/>
            <person name="Triplett B.A."/>
        </authorList>
    </citation>
    <scope>NUCLEOTIDE SEQUENCE [LARGE SCALE GENOMIC DNA]</scope>
    <source>
        <strain evidence="2 3">DSM 43151</strain>
    </source>
</reference>
<keyword evidence="2" id="KW-0808">Transferase</keyword>
<dbReference type="NCBIfam" id="TIGR00750">
    <property type="entry name" value="lao"/>
    <property type="match status" value="1"/>
</dbReference>
<dbReference type="GO" id="GO:0005525">
    <property type="term" value="F:GTP binding"/>
    <property type="evidence" value="ECO:0007669"/>
    <property type="project" value="InterPro"/>
</dbReference>
<dbReference type="Gene3D" id="1.20.5.170">
    <property type="match status" value="1"/>
</dbReference>
<dbReference type="CDD" id="cd03114">
    <property type="entry name" value="MMAA-like"/>
    <property type="match status" value="1"/>
</dbReference>